<dbReference type="Gene3D" id="1.10.1220.10">
    <property type="entry name" value="Met repressor-like"/>
    <property type="match status" value="1"/>
</dbReference>
<dbReference type="OrthoDB" id="5785332at2"/>
<dbReference type="EMBL" id="BFAG01000013">
    <property type="protein sequence ID" value="GBF07239.1"/>
    <property type="molecule type" value="Genomic_DNA"/>
</dbReference>
<protein>
    <submittedName>
        <fullName evidence="1">Uncharacterized protein</fullName>
    </submittedName>
</protein>
<dbReference type="Proteomes" id="UP000236569">
    <property type="component" value="Unassembled WGS sequence"/>
</dbReference>
<organism evidence="1 2">
    <name type="scientific">Deinococcus aerius</name>
    <dbReference type="NCBI Taxonomy" id="200253"/>
    <lineage>
        <taxon>Bacteria</taxon>
        <taxon>Thermotogati</taxon>
        <taxon>Deinococcota</taxon>
        <taxon>Deinococci</taxon>
        <taxon>Deinococcales</taxon>
        <taxon>Deinococcaceae</taxon>
        <taxon>Deinococcus</taxon>
    </lineage>
</organism>
<reference evidence="2" key="1">
    <citation type="submission" date="2018-01" db="EMBL/GenBank/DDBJ databases">
        <title>Draft Genome Sequence of the Radioresistant Bacterium Deinococcus aerius TR0125, Isolated from the Higher Atmosphere above Japan.</title>
        <authorList>
            <person name="Satoh K."/>
            <person name="Arai H."/>
            <person name="Sanzen T."/>
            <person name="Kawaguchi Y."/>
            <person name="Hayashi H."/>
            <person name="Yokobori S."/>
            <person name="Yamagishi A."/>
            <person name="Oono Y."/>
            <person name="Narumi I."/>
        </authorList>
    </citation>
    <scope>NUCLEOTIDE SEQUENCE [LARGE SCALE GENOMIC DNA]</scope>
    <source>
        <strain evidence="2">TR0125</strain>
    </source>
</reference>
<comment type="caution">
    <text evidence="1">The sequence shown here is derived from an EMBL/GenBank/DDBJ whole genome shotgun (WGS) entry which is preliminary data.</text>
</comment>
<evidence type="ECO:0000313" key="1">
    <source>
        <dbReference type="EMBL" id="GBF07239.1"/>
    </source>
</evidence>
<proteinExistence type="predicted"/>
<name>A0A2I9CYK8_9DEIO</name>
<gene>
    <name evidence="1" type="ORF">DAERI_130069</name>
</gene>
<keyword evidence="2" id="KW-1185">Reference proteome</keyword>
<evidence type="ECO:0000313" key="2">
    <source>
        <dbReference type="Proteomes" id="UP000236569"/>
    </source>
</evidence>
<dbReference type="GO" id="GO:0006355">
    <property type="term" value="P:regulation of DNA-templated transcription"/>
    <property type="evidence" value="ECO:0007669"/>
    <property type="project" value="InterPro"/>
</dbReference>
<dbReference type="InterPro" id="IPR013321">
    <property type="entry name" value="Arc_rbn_hlx_hlx"/>
</dbReference>
<accession>A0A2I9CYK8</accession>
<dbReference type="AlphaFoldDB" id="A0A2I9CYK8"/>
<sequence length="69" mass="7832">MMPKAIKVSVNLAEQDVEFLEKVAQATGMSMSAVIRHAIGLERLAQEVRENRKMKLLLEDGCRMYLVQL</sequence>